<proteinExistence type="predicted"/>
<dbReference type="Proteomes" id="UP000800082">
    <property type="component" value="Unassembled WGS sequence"/>
</dbReference>
<dbReference type="InterPro" id="IPR050266">
    <property type="entry name" value="AB_hydrolase_sf"/>
</dbReference>
<dbReference type="GeneID" id="54348189"/>
<evidence type="ECO:0000313" key="3">
    <source>
        <dbReference type="Proteomes" id="UP000800082"/>
    </source>
</evidence>
<keyword evidence="3" id="KW-1185">Reference proteome</keyword>
<dbReference type="PANTHER" id="PTHR43798:SF33">
    <property type="entry name" value="HYDROLASE, PUTATIVE (AFU_ORTHOLOGUE AFUA_2G14860)-RELATED"/>
    <property type="match status" value="1"/>
</dbReference>
<dbReference type="OrthoDB" id="408373at2759"/>
<organism evidence="2 3">
    <name type="scientific">Didymella exigua CBS 183.55</name>
    <dbReference type="NCBI Taxonomy" id="1150837"/>
    <lineage>
        <taxon>Eukaryota</taxon>
        <taxon>Fungi</taxon>
        <taxon>Dikarya</taxon>
        <taxon>Ascomycota</taxon>
        <taxon>Pezizomycotina</taxon>
        <taxon>Dothideomycetes</taxon>
        <taxon>Pleosporomycetidae</taxon>
        <taxon>Pleosporales</taxon>
        <taxon>Pleosporineae</taxon>
        <taxon>Didymellaceae</taxon>
        <taxon>Didymella</taxon>
    </lineage>
</organism>
<evidence type="ECO:0000259" key="1">
    <source>
        <dbReference type="Pfam" id="PF00561"/>
    </source>
</evidence>
<gene>
    <name evidence="2" type="ORF">M421DRAFT_414973</name>
</gene>
<name>A0A6A5S1Z9_9PLEO</name>
<feature type="domain" description="AB hydrolase-1" evidence="1">
    <location>
        <begin position="82"/>
        <end position="364"/>
    </location>
</feature>
<dbReference type="Gene3D" id="3.40.50.1820">
    <property type="entry name" value="alpha/beta hydrolase"/>
    <property type="match status" value="1"/>
</dbReference>
<protein>
    <submittedName>
        <fullName evidence="2">Alpha/beta-hydrolase</fullName>
    </submittedName>
</protein>
<dbReference type="RefSeq" id="XP_033454171.1">
    <property type="nucleotide sequence ID" value="XM_033590521.1"/>
</dbReference>
<evidence type="ECO:0000313" key="2">
    <source>
        <dbReference type="EMBL" id="KAF1933923.1"/>
    </source>
</evidence>
<dbReference type="Pfam" id="PF00561">
    <property type="entry name" value="Abhydrolase_1"/>
    <property type="match status" value="1"/>
</dbReference>
<dbReference type="InterPro" id="IPR029058">
    <property type="entry name" value="AB_hydrolase_fold"/>
</dbReference>
<dbReference type="EMBL" id="ML978956">
    <property type="protein sequence ID" value="KAF1933923.1"/>
    <property type="molecule type" value="Genomic_DNA"/>
</dbReference>
<dbReference type="AlphaFoldDB" id="A0A6A5S1Z9"/>
<keyword evidence="2" id="KW-0378">Hydrolase</keyword>
<dbReference type="PANTHER" id="PTHR43798">
    <property type="entry name" value="MONOACYLGLYCEROL LIPASE"/>
    <property type="match status" value="1"/>
</dbReference>
<reference evidence="2" key="1">
    <citation type="journal article" date="2020" name="Stud. Mycol.">
        <title>101 Dothideomycetes genomes: a test case for predicting lifestyles and emergence of pathogens.</title>
        <authorList>
            <person name="Haridas S."/>
            <person name="Albert R."/>
            <person name="Binder M."/>
            <person name="Bloem J."/>
            <person name="Labutti K."/>
            <person name="Salamov A."/>
            <person name="Andreopoulos B."/>
            <person name="Baker S."/>
            <person name="Barry K."/>
            <person name="Bills G."/>
            <person name="Bluhm B."/>
            <person name="Cannon C."/>
            <person name="Castanera R."/>
            <person name="Culley D."/>
            <person name="Daum C."/>
            <person name="Ezra D."/>
            <person name="Gonzalez J."/>
            <person name="Henrissat B."/>
            <person name="Kuo A."/>
            <person name="Liang C."/>
            <person name="Lipzen A."/>
            <person name="Lutzoni F."/>
            <person name="Magnuson J."/>
            <person name="Mondo S."/>
            <person name="Nolan M."/>
            <person name="Ohm R."/>
            <person name="Pangilinan J."/>
            <person name="Park H.-J."/>
            <person name="Ramirez L."/>
            <person name="Alfaro M."/>
            <person name="Sun H."/>
            <person name="Tritt A."/>
            <person name="Yoshinaga Y."/>
            <person name="Zwiers L.-H."/>
            <person name="Turgeon B."/>
            <person name="Goodwin S."/>
            <person name="Spatafora J."/>
            <person name="Crous P."/>
            <person name="Grigoriev I."/>
        </authorList>
    </citation>
    <scope>NUCLEOTIDE SEQUENCE</scope>
    <source>
        <strain evidence="2">CBS 183.55</strain>
    </source>
</reference>
<dbReference type="GO" id="GO:0016020">
    <property type="term" value="C:membrane"/>
    <property type="evidence" value="ECO:0007669"/>
    <property type="project" value="TreeGrafter"/>
</dbReference>
<dbReference type="GO" id="GO:0016787">
    <property type="term" value="F:hydrolase activity"/>
    <property type="evidence" value="ECO:0007669"/>
    <property type="project" value="UniProtKB-KW"/>
</dbReference>
<accession>A0A6A5S1Z9</accession>
<dbReference type="InterPro" id="IPR000073">
    <property type="entry name" value="AB_hydrolase_1"/>
</dbReference>
<sequence length="379" mass="41712">MYLIAGASLGGLLFLRHVSSSLRGDKFTISLSPRETALPRFSEDELEKLPYPPDALPGARDVDSPYGSIRCYEWGPEDGEKILLIHGISTPSIALTDLAYKLVEKGCRVMLFDLFSRGYSSGPSPHTHRYDSSLYTSQILLTLTSSPLRWSSFTLIGYSLGGALAVDFTSYFPNLITGLVLVAPGGLIRRTHTTWKSRLLYSTSGLLPEFWVERLVAQRLYTGPEEVRSIEPEPDTVENAEVKKSSGGDATYASSHHALLPGNPFSTVGAVVDWQIEHHGGFVPAFISSIRYAPVHGEHKRWRVLGRNIGESIGSLRKVFVVLGETDPIIVKDEIMEDASECLQAENVEFEIVEGAGHEVAIERADDVLRVVGRALGKW</sequence>
<dbReference type="SUPFAM" id="SSF53474">
    <property type="entry name" value="alpha/beta-Hydrolases"/>
    <property type="match status" value="1"/>
</dbReference>